<dbReference type="InterPro" id="IPR006665">
    <property type="entry name" value="OmpA-like"/>
</dbReference>
<evidence type="ECO:0000256" key="4">
    <source>
        <dbReference type="ARBA" id="ARBA00022692"/>
    </source>
</evidence>
<feature type="region of interest" description="Disordered" evidence="8">
    <location>
        <begin position="449"/>
        <end position="483"/>
    </location>
</feature>
<dbReference type="InterPro" id="IPR025713">
    <property type="entry name" value="MotB-like_N_dom"/>
</dbReference>
<feature type="compositionally biased region" description="Basic and acidic residues" evidence="8">
    <location>
        <begin position="466"/>
        <end position="483"/>
    </location>
</feature>
<feature type="compositionally biased region" description="Gly residues" evidence="8">
    <location>
        <begin position="144"/>
        <end position="154"/>
    </location>
</feature>
<reference evidence="10 11" key="1">
    <citation type="submission" date="2016-12" db="EMBL/GenBank/DDBJ databases">
        <title>Comparative genomics of Bartonella apis.</title>
        <authorList>
            <person name="Engel P."/>
        </authorList>
    </citation>
    <scope>NUCLEOTIDE SEQUENCE [LARGE SCALE GENOMIC DNA]</scope>
    <source>
        <strain evidence="10 11">PEB0149</strain>
    </source>
</reference>
<feature type="compositionally biased region" description="Low complexity" evidence="8">
    <location>
        <begin position="224"/>
        <end position="237"/>
    </location>
</feature>
<keyword evidence="5" id="KW-1133">Transmembrane helix</keyword>
<dbReference type="RefSeq" id="WP_075870280.1">
    <property type="nucleotide sequence ID" value="NZ_LXYT01000002.1"/>
</dbReference>
<evidence type="ECO:0000256" key="5">
    <source>
        <dbReference type="ARBA" id="ARBA00022989"/>
    </source>
</evidence>
<feature type="region of interest" description="Disordered" evidence="8">
    <location>
        <begin position="78"/>
        <end position="277"/>
    </location>
</feature>
<proteinExistence type="inferred from homology"/>
<feature type="compositionally biased region" description="Low complexity" evidence="8">
    <location>
        <begin position="267"/>
        <end position="277"/>
    </location>
</feature>
<evidence type="ECO:0000256" key="8">
    <source>
        <dbReference type="SAM" id="MobiDB-lite"/>
    </source>
</evidence>
<dbReference type="PANTHER" id="PTHR30329:SF21">
    <property type="entry name" value="LIPOPROTEIN YIAD-RELATED"/>
    <property type="match status" value="1"/>
</dbReference>
<dbReference type="PROSITE" id="PS51123">
    <property type="entry name" value="OMPA_2"/>
    <property type="match status" value="1"/>
</dbReference>
<dbReference type="EMBL" id="LXYT01000002">
    <property type="protein sequence ID" value="OLY43420.1"/>
    <property type="molecule type" value="Genomic_DNA"/>
</dbReference>
<keyword evidence="3" id="KW-1003">Cell membrane</keyword>
<dbReference type="InterPro" id="IPR050330">
    <property type="entry name" value="Bact_OuterMem_StrucFunc"/>
</dbReference>
<evidence type="ECO:0000256" key="3">
    <source>
        <dbReference type="ARBA" id="ARBA00022475"/>
    </source>
</evidence>
<dbReference type="SUPFAM" id="SSF103088">
    <property type="entry name" value="OmpA-like"/>
    <property type="match status" value="1"/>
</dbReference>
<dbReference type="Pfam" id="PF00691">
    <property type="entry name" value="OmpA"/>
    <property type="match status" value="1"/>
</dbReference>
<feature type="compositionally biased region" description="Basic and acidic residues" evidence="8">
    <location>
        <begin position="90"/>
        <end position="110"/>
    </location>
</feature>
<dbReference type="Pfam" id="PF13677">
    <property type="entry name" value="MotB_plug"/>
    <property type="match status" value="1"/>
</dbReference>
<dbReference type="GO" id="GO:0005886">
    <property type="term" value="C:plasma membrane"/>
    <property type="evidence" value="ECO:0007669"/>
    <property type="project" value="UniProtKB-SubCell"/>
</dbReference>
<evidence type="ECO:0000256" key="6">
    <source>
        <dbReference type="ARBA" id="ARBA00023136"/>
    </source>
</evidence>
<feature type="compositionally biased region" description="Polar residues" evidence="8">
    <location>
        <begin position="111"/>
        <end position="120"/>
    </location>
</feature>
<dbReference type="InterPro" id="IPR036737">
    <property type="entry name" value="OmpA-like_sf"/>
</dbReference>
<dbReference type="CDD" id="cd07185">
    <property type="entry name" value="OmpA_C-like"/>
    <property type="match status" value="1"/>
</dbReference>
<comment type="caution">
    <text evidence="10">The sequence shown here is derived from an EMBL/GenBank/DDBJ whole genome shotgun (WGS) entry which is preliminary data.</text>
</comment>
<evidence type="ECO:0000256" key="7">
    <source>
        <dbReference type="PROSITE-ProRule" id="PRU00473"/>
    </source>
</evidence>
<name>A0A1R0F8Y2_9HYPH</name>
<feature type="domain" description="OmpA-like" evidence="9">
    <location>
        <begin position="334"/>
        <end position="452"/>
    </location>
</feature>
<dbReference type="NCBIfam" id="NF004651">
    <property type="entry name" value="PRK05996.1"/>
    <property type="match status" value="1"/>
</dbReference>
<keyword evidence="4" id="KW-0812">Transmembrane</keyword>
<dbReference type="Proteomes" id="UP000187344">
    <property type="component" value="Unassembled WGS sequence"/>
</dbReference>
<gene>
    <name evidence="10" type="ORF">PEB0149_008470</name>
</gene>
<evidence type="ECO:0000259" key="9">
    <source>
        <dbReference type="PROSITE" id="PS51123"/>
    </source>
</evidence>
<organism evidence="10 11">
    <name type="scientific">Bartonella apis</name>
    <dbReference type="NCBI Taxonomy" id="1686310"/>
    <lineage>
        <taxon>Bacteria</taxon>
        <taxon>Pseudomonadati</taxon>
        <taxon>Pseudomonadota</taxon>
        <taxon>Alphaproteobacteria</taxon>
        <taxon>Hyphomicrobiales</taxon>
        <taxon>Bartonellaceae</taxon>
        <taxon>Bartonella</taxon>
    </lineage>
</organism>
<comment type="similarity">
    <text evidence="2">Belongs to the MotB family.</text>
</comment>
<keyword evidence="11" id="KW-1185">Reference proteome</keyword>
<evidence type="ECO:0000256" key="1">
    <source>
        <dbReference type="ARBA" id="ARBA00004162"/>
    </source>
</evidence>
<accession>A0A1R0F8Y2</accession>
<protein>
    <submittedName>
        <fullName evidence="10">Chemotaxis protein MotB</fullName>
    </submittedName>
</protein>
<dbReference type="AlphaFoldDB" id="A0A1R0F8Y2"/>
<evidence type="ECO:0000313" key="10">
    <source>
        <dbReference type="EMBL" id="OLY43420.1"/>
    </source>
</evidence>
<sequence length="483" mass="52095">MSSDEPEKPHDEIIIVRRGGQDEGEHHGGAWEVAYADFMTSMMAFFLVMWLINAANEETKAAVASYFNPIKLVDRRTNPKGIQENDAVGDNDKKSGNEAHGEPGSKEGGDKQSSAEQQKMMSEPYEELDKIAQKSAVDQESESGAGGNAEGGSQKGASEGTAYRDPFSPDYWTKNASHEIAETDGGPSQNSGGRDAKLPSQPGVAIPEHASETATPGNEGKPVQAAEQSAQQQNATAGEEKKAENALNNEAEKAGEQTPQSEKEKQTGAAAGTSAQTIEQQISVTKAETPQEAAKDKSLPAVVREISSELSKLIKDAKSTQQPMVRVVSVKDGVAIELMDQAHYGMFSVGSAKPDKKVVDLLAGVAKILQNKKGDVVIAGHTDSRPYKNATYDNWQLSSSRAQMAYYMLVRGGLDEKRILRVEGYADHQLKNKADPYAAENRRIEIFMRLPQGQTEEKSSNGNKENAADKAKAGGETKVEKKQ</sequence>
<dbReference type="PANTHER" id="PTHR30329">
    <property type="entry name" value="STATOR ELEMENT OF FLAGELLAR MOTOR COMPLEX"/>
    <property type="match status" value="1"/>
</dbReference>
<dbReference type="OrthoDB" id="7170686at2"/>
<comment type="subcellular location">
    <subcellularLocation>
        <location evidence="1">Cell membrane</location>
        <topology evidence="1">Single-pass membrane protein</topology>
    </subcellularLocation>
</comment>
<evidence type="ECO:0000256" key="2">
    <source>
        <dbReference type="ARBA" id="ARBA00008914"/>
    </source>
</evidence>
<evidence type="ECO:0000313" key="11">
    <source>
        <dbReference type="Proteomes" id="UP000187344"/>
    </source>
</evidence>
<keyword evidence="6 7" id="KW-0472">Membrane</keyword>
<dbReference type="Gene3D" id="3.30.1330.60">
    <property type="entry name" value="OmpA-like domain"/>
    <property type="match status" value="1"/>
</dbReference>
<feature type="compositionally biased region" description="Basic and acidic residues" evidence="8">
    <location>
        <begin position="238"/>
        <end position="266"/>
    </location>
</feature>